<dbReference type="GO" id="GO:0051287">
    <property type="term" value="F:NAD binding"/>
    <property type="evidence" value="ECO:0007669"/>
    <property type="project" value="InterPro"/>
</dbReference>
<dbReference type="PROSITE" id="PS00670">
    <property type="entry name" value="D_2_HYDROXYACID_DH_2"/>
    <property type="match status" value="1"/>
</dbReference>
<evidence type="ECO:0000256" key="1">
    <source>
        <dbReference type="ARBA" id="ARBA00005854"/>
    </source>
</evidence>
<dbReference type="Pfam" id="PF02826">
    <property type="entry name" value="2-Hacid_dh_C"/>
    <property type="match status" value="1"/>
</dbReference>
<dbReference type="EMBL" id="CP003155">
    <property type="protein sequence ID" value="AEV28670.1"/>
    <property type="molecule type" value="Genomic_DNA"/>
</dbReference>
<dbReference type="KEGG" id="sgp:SpiGrapes_0843"/>
<dbReference type="InterPro" id="IPR036291">
    <property type="entry name" value="NAD(P)-bd_dom_sf"/>
</dbReference>
<dbReference type="SUPFAM" id="SSF51735">
    <property type="entry name" value="NAD(P)-binding Rossmann-fold domains"/>
    <property type="match status" value="1"/>
</dbReference>
<dbReference type="AlphaFoldDB" id="G8QQ93"/>
<evidence type="ECO:0000313" key="8">
    <source>
        <dbReference type="Proteomes" id="UP000005632"/>
    </source>
</evidence>
<gene>
    <name evidence="7" type="ordered locus">SpiGrapes_0843</name>
</gene>
<evidence type="ECO:0000256" key="3">
    <source>
        <dbReference type="ARBA" id="ARBA00023027"/>
    </source>
</evidence>
<dbReference type="Gene3D" id="3.40.50.720">
    <property type="entry name" value="NAD(P)-binding Rossmann-like Domain"/>
    <property type="match status" value="2"/>
</dbReference>
<dbReference type="GO" id="GO:0016616">
    <property type="term" value="F:oxidoreductase activity, acting on the CH-OH group of donors, NAD or NADP as acceptor"/>
    <property type="evidence" value="ECO:0007669"/>
    <property type="project" value="InterPro"/>
</dbReference>
<dbReference type="Pfam" id="PF00389">
    <property type="entry name" value="2-Hacid_dh"/>
    <property type="match status" value="1"/>
</dbReference>
<evidence type="ECO:0000259" key="6">
    <source>
        <dbReference type="Pfam" id="PF02826"/>
    </source>
</evidence>
<dbReference type="OrthoDB" id="9805416at2"/>
<keyword evidence="8" id="KW-1185">Reference proteome</keyword>
<dbReference type="InterPro" id="IPR029752">
    <property type="entry name" value="D-isomer_DH_CS1"/>
</dbReference>
<dbReference type="InterPro" id="IPR006140">
    <property type="entry name" value="D-isomer_DH_NAD-bd"/>
</dbReference>
<dbReference type="Proteomes" id="UP000005632">
    <property type="component" value="Chromosome"/>
</dbReference>
<evidence type="ECO:0000256" key="4">
    <source>
        <dbReference type="RuleBase" id="RU003719"/>
    </source>
</evidence>
<dbReference type="PROSITE" id="PS00671">
    <property type="entry name" value="D_2_HYDROXYACID_DH_3"/>
    <property type="match status" value="1"/>
</dbReference>
<accession>G8QQ93</accession>
<organism evidence="7 8">
    <name type="scientific">Sphaerochaeta pleomorpha (strain ATCC BAA-1885 / DSM 22778 / Grapes)</name>
    <dbReference type="NCBI Taxonomy" id="158190"/>
    <lineage>
        <taxon>Bacteria</taxon>
        <taxon>Pseudomonadati</taxon>
        <taxon>Spirochaetota</taxon>
        <taxon>Spirochaetia</taxon>
        <taxon>Spirochaetales</taxon>
        <taxon>Sphaerochaetaceae</taxon>
        <taxon>Sphaerochaeta</taxon>
    </lineage>
</organism>
<dbReference type="CDD" id="cd12162">
    <property type="entry name" value="2-Hacid_dh_4"/>
    <property type="match status" value="1"/>
</dbReference>
<dbReference type="SUPFAM" id="SSF52283">
    <property type="entry name" value="Formate/glycerate dehydrogenase catalytic domain-like"/>
    <property type="match status" value="1"/>
</dbReference>
<feature type="domain" description="D-isomer specific 2-hydroxyacid dehydrogenase catalytic" evidence="5">
    <location>
        <begin position="23"/>
        <end position="319"/>
    </location>
</feature>
<dbReference type="InterPro" id="IPR029753">
    <property type="entry name" value="D-isomer_DH_CS"/>
</dbReference>
<keyword evidence="2 4" id="KW-0560">Oxidoreductase</keyword>
<dbReference type="STRING" id="158190.SpiGrapes_0843"/>
<sequence length="320" mass="34624">MKIVVLDGFTLNPGDLSWDGLRALGEVTVYDRTKKEQIVKRIGDAEVVLTNKTPLGEVEFAACPSIQYIGVLATGFNVVDVVAAKEAGIVVTNIPTYGTTAVAQYVFALLLELCHRVGHHAQRVADGAWVTCPDFCFTDYPLIELAGKTMGIVGLGRIGHTTAVIAQAFGMKVVAFDSYQNPAWVAEGISYVTFDELLGVSDVISLHCPLTKETENLVNKETLAKMKDGVMLINTSRGPLINEDDLLAALQSGKVYGCAMDVLTVEPPTEVSALVKHPHCIVTPHIAWAPKESRLRLLNIAVENVRVFLAGEKPVNQVNK</sequence>
<proteinExistence type="inferred from homology"/>
<keyword evidence="3" id="KW-0520">NAD</keyword>
<name>G8QQ93_SPHPG</name>
<reference evidence="7 8" key="1">
    <citation type="submission" date="2011-11" db="EMBL/GenBank/DDBJ databases">
        <title>Complete sequence of Spirochaeta sp. grapes.</title>
        <authorList>
            <consortium name="US DOE Joint Genome Institute"/>
            <person name="Lucas S."/>
            <person name="Han J."/>
            <person name="Lapidus A."/>
            <person name="Cheng J.-F."/>
            <person name="Goodwin L."/>
            <person name="Pitluck S."/>
            <person name="Peters L."/>
            <person name="Ovchinnikova G."/>
            <person name="Munk A.C."/>
            <person name="Detter J.C."/>
            <person name="Han C."/>
            <person name="Tapia R."/>
            <person name="Land M."/>
            <person name="Hauser L."/>
            <person name="Kyrpides N."/>
            <person name="Ivanova N."/>
            <person name="Pagani I."/>
            <person name="Ritalahtilisa K."/>
            <person name="Loeffler F."/>
            <person name="Woyke T."/>
        </authorList>
    </citation>
    <scope>NUCLEOTIDE SEQUENCE [LARGE SCALE GENOMIC DNA]</scope>
    <source>
        <strain evidence="8">ATCC BAA-1885 / DSM 22778 / Grapes</strain>
    </source>
</reference>
<evidence type="ECO:0000256" key="2">
    <source>
        <dbReference type="ARBA" id="ARBA00023002"/>
    </source>
</evidence>
<dbReference type="InterPro" id="IPR050418">
    <property type="entry name" value="D-iso_2-hydroxyacid_DH_PdxB"/>
</dbReference>
<protein>
    <submittedName>
        <fullName evidence="7">Lactate dehydrogenase-like oxidoreductase</fullName>
    </submittedName>
</protein>
<dbReference type="InterPro" id="IPR006139">
    <property type="entry name" value="D-isomer_2_OHA_DH_cat_dom"/>
</dbReference>
<evidence type="ECO:0000259" key="5">
    <source>
        <dbReference type="Pfam" id="PF00389"/>
    </source>
</evidence>
<dbReference type="PANTHER" id="PTHR43761:SF1">
    <property type="entry name" value="D-ISOMER SPECIFIC 2-HYDROXYACID DEHYDROGENASE CATALYTIC DOMAIN-CONTAINING PROTEIN-RELATED"/>
    <property type="match status" value="1"/>
</dbReference>
<dbReference type="RefSeq" id="WP_014269519.1">
    <property type="nucleotide sequence ID" value="NC_016633.1"/>
</dbReference>
<dbReference type="HOGENOM" id="CLU_019796_1_3_12"/>
<feature type="domain" description="D-isomer specific 2-hydroxyacid dehydrogenase NAD-binding" evidence="6">
    <location>
        <begin position="107"/>
        <end position="287"/>
    </location>
</feature>
<evidence type="ECO:0000313" key="7">
    <source>
        <dbReference type="EMBL" id="AEV28670.1"/>
    </source>
</evidence>
<comment type="similarity">
    <text evidence="1 4">Belongs to the D-isomer specific 2-hydroxyacid dehydrogenase family.</text>
</comment>
<dbReference type="PANTHER" id="PTHR43761">
    <property type="entry name" value="D-ISOMER SPECIFIC 2-HYDROXYACID DEHYDROGENASE FAMILY PROTEIN (AFU_ORTHOLOGUE AFUA_1G13630)"/>
    <property type="match status" value="1"/>
</dbReference>
<dbReference type="PROSITE" id="PS00065">
    <property type="entry name" value="D_2_HYDROXYACID_DH_1"/>
    <property type="match status" value="1"/>
</dbReference>
<dbReference type="FunFam" id="3.40.50.720:FF:000203">
    <property type="entry name" value="D-3-phosphoglycerate dehydrogenase (SerA)"/>
    <property type="match status" value="1"/>
</dbReference>
<dbReference type="eggNOG" id="COG1052">
    <property type="taxonomic scope" value="Bacteria"/>
</dbReference>